<feature type="signal peptide" evidence="1">
    <location>
        <begin position="1"/>
        <end position="21"/>
    </location>
</feature>
<dbReference type="Proteomes" id="UP000013909">
    <property type="component" value="Unassembled WGS sequence"/>
</dbReference>
<gene>
    <name evidence="2" type="ORF">ADIS_0693</name>
</gene>
<sequence length="194" mass="21923">MRTLFCILLAFWSLQARVGYAQRYFDDDKLLSNQTRIDFTGHGVHLVREIALNQIVVFDTGVGLGGGYTDLELDGLNPYWSLTNPAISLYANPKYYFYRKKVIETCELCFNNGGAFLGGRIRYVSSHVGDLYFTDLRSTLLSNVHLGFQMSGRSKTLFRGHLGLGYAATLHSRKGSFYRSVDVGISKILKNRKK</sequence>
<keyword evidence="3" id="KW-1185">Reference proteome</keyword>
<evidence type="ECO:0008006" key="4">
    <source>
        <dbReference type="Google" id="ProtNLM"/>
    </source>
</evidence>
<evidence type="ECO:0000256" key="1">
    <source>
        <dbReference type="SAM" id="SignalP"/>
    </source>
</evidence>
<reference evidence="2 3" key="1">
    <citation type="submission" date="2013-02" db="EMBL/GenBank/DDBJ databases">
        <title>A novel strain isolated from Lonar lake, Maharashtra, India.</title>
        <authorList>
            <person name="Singh A."/>
        </authorList>
    </citation>
    <scope>NUCLEOTIDE SEQUENCE [LARGE SCALE GENOMIC DNA]</scope>
    <source>
        <strain evidence="2 3">AK24</strain>
    </source>
</reference>
<evidence type="ECO:0000313" key="3">
    <source>
        <dbReference type="Proteomes" id="UP000013909"/>
    </source>
</evidence>
<name>R7ZXA4_9BACT</name>
<comment type="caution">
    <text evidence="2">The sequence shown here is derived from an EMBL/GenBank/DDBJ whole genome shotgun (WGS) entry which is preliminary data.</text>
</comment>
<keyword evidence="1" id="KW-0732">Signal</keyword>
<protein>
    <recommendedName>
        <fullName evidence="4">Outer membrane protein beta-barrel domain-containing protein</fullName>
    </recommendedName>
</protein>
<dbReference type="AlphaFoldDB" id="R7ZXA4"/>
<proteinExistence type="predicted"/>
<dbReference type="OrthoDB" id="9969508at2"/>
<dbReference type="EMBL" id="AQHR01000022">
    <property type="protein sequence ID" value="EON78796.1"/>
    <property type="molecule type" value="Genomic_DNA"/>
</dbReference>
<evidence type="ECO:0000313" key="2">
    <source>
        <dbReference type="EMBL" id="EON78796.1"/>
    </source>
</evidence>
<dbReference type="STRING" id="1232681.ADIS_0693"/>
<dbReference type="RefSeq" id="WP_010852841.1">
    <property type="nucleotide sequence ID" value="NZ_AQHR01000022.1"/>
</dbReference>
<accession>R7ZXA4</accession>
<organism evidence="2 3">
    <name type="scientific">Lunatimonas lonarensis</name>
    <dbReference type="NCBI Taxonomy" id="1232681"/>
    <lineage>
        <taxon>Bacteria</taxon>
        <taxon>Pseudomonadati</taxon>
        <taxon>Bacteroidota</taxon>
        <taxon>Cytophagia</taxon>
        <taxon>Cytophagales</taxon>
        <taxon>Cyclobacteriaceae</taxon>
    </lineage>
</organism>
<feature type="chain" id="PRO_5004462004" description="Outer membrane protein beta-barrel domain-containing protein" evidence="1">
    <location>
        <begin position="22"/>
        <end position="194"/>
    </location>
</feature>